<dbReference type="PANTHER" id="PTHR37943:SF1">
    <property type="entry name" value="PROTEIN VES"/>
    <property type="match status" value="1"/>
</dbReference>
<proteinExistence type="predicted"/>
<dbReference type="Proteomes" id="UP000295066">
    <property type="component" value="Unassembled WGS sequence"/>
</dbReference>
<dbReference type="CDD" id="cd20293">
    <property type="entry name" value="cupin_HutD_N"/>
    <property type="match status" value="1"/>
</dbReference>
<reference evidence="1 2" key="1">
    <citation type="submission" date="2019-03" db="EMBL/GenBank/DDBJ databases">
        <title>Genomic Encyclopedia of Type Strains, Phase IV (KMG-IV): sequencing the most valuable type-strain genomes for metagenomic binning, comparative biology and taxonomic classification.</title>
        <authorList>
            <person name="Goeker M."/>
        </authorList>
    </citation>
    <scope>NUCLEOTIDE SEQUENCE [LARGE SCALE GENOMIC DNA]</scope>
    <source>
        <strain evidence="1 2">DSM 25964</strain>
    </source>
</reference>
<dbReference type="PANTHER" id="PTHR37943">
    <property type="entry name" value="PROTEIN VES"/>
    <property type="match status" value="1"/>
</dbReference>
<evidence type="ECO:0000313" key="2">
    <source>
        <dbReference type="Proteomes" id="UP000295066"/>
    </source>
</evidence>
<dbReference type="EMBL" id="SORI01000012">
    <property type="protein sequence ID" value="TDY59545.1"/>
    <property type="molecule type" value="Genomic_DNA"/>
</dbReference>
<name>A0A4R8M6X2_9BACT</name>
<comment type="caution">
    <text evidence="1">The sequence shown here is derived from an EMBL/GenBank/DDBJ whole genome shotgun (WGS) entry which is preliminary data.</text>
</comment>
<dbReference type="InterPro" id="IPR010282">
    <property type="entry name" value="Uncharacterised_HutD/Ves"/>
</dbReference>
<dbReference type="AlphaFoldDB" id="A0A4R8M6X2"/>
<dbReference type="SUPFAM" id="SSF51182">
    <property type="entry name" value="RmlC-like cupins"/>
    <property type="match status" value="1"/>
</dbReference>
<sequence length="199" mass="22251">MRVIRKTPRDFVPKPWKNGLGVTREIHIHPEGANFETDDFLWRLSSADVTSGGPFSFFPGYDRSLFLLSGEGLDLELRGVKVSLAAPFSSVRFRGEDGVMCSLPGGPCTDFNIFCSRKGVSCEYRRIPVREMKKRLFLLGDWTVLFCFRGGVTAEWDEERADLGEMGLLVLEDYPADFSLTCKGAPDGEILLVTLTARD</sequence>
<organism evidence="1 2">
    <name type="scientific">Aminivibrio pyruvatiphilus</name>
    <dbReference type="NCBI Taxonomy" id="1005740"/>
    <lineage>
        <taxon>Bacteria</taxon>
        <taxon>Thermotogati</taxon>
        <taxon>Synergistota</taxon>
        <taxon>Synergistia</taxon>
        <taxon>Synergistales</taxon>
        <taxon>Aminobacteriaceae</taxon>
        <taxon>Aminivibrio</taxon>
    </lineage>
</organism>
<evidence type="ECO:0000313" key="1">
    <source>
        <dbReference type="EMBL" id="TDY59545.1"/>
    </source>
</evidence>
<dbReference type="Pfam" id="PF05962">
    <property type="entry name" value="HutD"/>
    <property type="match status" value="1"/>
</dbReference>
<dbReference type="RefSeq" id="WP_133957939.1">
    <property type="nucleotide sequence ID" value="NZ_SORI01000012.1"/>
</dbReference>
<dbReference type="OrthoDB" id="9800082at2"/>
<gene>
    <name evidence="1" type="ORF">C8D99_11254</name>
</gene>
<dbReference type="Gene3D" id="2.60.120.10">
    <property type="entry name" value="Jelly Rolls"/>
    <property type="match status" value="1"/>
</dbReference>
<dbReference type="InterPro" id="IPR011051">
    <property type="entry name" value="RmlC_Cupin_sf"/>
</dbReference>
<protein>
    <submittedName>
        <fullName evidence="1">Environmental stress-induced protein Ves</fullName>
    </submittedName>
</protein>
<dbReference type="InterPro" id="IPR014710">
    <property type="entry name" value="RmlC-like_jellyroll"/>
</dbReference>
<accession>A0A4R8M6X2</accession>
<keyword evidence="2" id="KW-1185">Reference proteome</keyword>